<reference evidence="3 4" key="1">
    <citation type="submission" date="2019-02" db="EMBL/GenBank/DDBJ databases">
        <title>Deep-cultivation of Planctomycetes and their phenomic and genomic characterization uncovers novel biology.</title>
        <authorList>
            <person name="Wiegand S."/>
            <person name="Jogler M."/>
            <person name="Boedeker C."/>
            <person name="Pinto D."/>
            <person name="Vollmers J."/>
            <person name="Rivas-Marin E."/>
            <person name="Kohn T."/>
            <person name="Peeters S.H."/>
            <person name="Heuer A."/>
            <person name="Rast P."/>
            <person name="Oberbeckmann S."/>
            <person name="Bunk B."/>
            <person name="Jeske O."/>
            <person name="Meyerdierks A."/>
            <person name="Storesund J.E."/>
            <person name="Kallscheuer N."/>
            <person name="Luecker S."/>
            <person name="Lage O.M."/>
            <person name="Pohl T."/>
            <person name="Merkel B.J."/>
            <person name="Hornburger P."/>
            <person name="Mueller R.-W."/>
            <person name="Bruemmer F."/>
            <person name="Labrenz M."/>
            <person name="Spormann A.M."/>
            <person name="Op den Camp H."/>
            <person name="Overmann J."/>
            <person name="Amann R."/>
            <person name="Jetten M.S.M."/>
            <person name="Mascher T."/>
            <person name="Medema M.H."/>
            <person name="Devos D.P."/>
            <person name="Kaster A.-K."/>
            <person name="Ovreas L."/>
            <person name="Rohde M."/>
            <person name="Galperin M.Y."/>
            <person name="Jogler C."/>
        </authorList>
    </citation>
    <scope>NUCLEOTIDE SEQUENCE [LARGE SCALE GENOMIC DNA]</scope>
    <source>
        <strain evidence="3 4">ETA_A1</strain>
    </source>
</reference>
<dbReference type="PANTHER" id="PTHR44103">
    <property type="entry name" value="PROPROTEIN CONVERTASE P"/>
    <property type="match status" value="1"/>
</dbReference>
<dbReference type="Gene3D" id="2.130.10.130">
    <property type="entry name" value="Integrin alpha, N-terminal"/>
    <property type="match status" value="3"/>
</dbReference>
<feature type="signal peptide" evidence="2">
    <location>
        <begin position="1"/>
        <end position="20"/>
    </location>
</feature>
<evidence type="ECO:0000256" key="1">
    <source>
        <dbReference type="ARBA" id="ARBA00022729"/>
    </source>
</evidence>
<protein>
    <submittedName>
        <fullName evidence="3">FG-GAP repeat protein</fullName>
    </submittedName>
</protein>
<sequence precursor="true">MRHLTLAALALLAAAPAAGAQPLDRLKYNHPGLVTDLGVGLWAWPLPMDFDGDGDLDLVVNCPDKPSNGVYVFENPGGTFPVFKPGKRISKGLQNVLVSHVGGVARVLSPGVEYPDFKKTGLDKGVKLPAAANPHPNKVRGNFWRYADHDGDGALDLVIGSDDWTDYGWDNGYDATGKWTRGPLRGFVYVRRNTGTTAAPVYAEPAKLMAGDRPVETFGWPCPNLADFDGDGDLDLLCGEFLDGFTYFENVGTRREPRYAPGRRLTTHAGAPLTMDLQMITPTALDWDGDGDADLIVGDEDGRVAWIENTGRVRDGLPVFLPPRYFRQEADEVKVGALAAPAAVDWDGDGDTDLIVGNTAGYLEFLENLSGPGVERPRWAVPRRLDAAGQVVRIQAGPNGSIQGPCEAKWGYTTLTAADWDADGLPDLVVNSIWGRVVWYRNVGTRRAPKLAAAEPIEVAWRAPQPTLAWGWLRPRGDELLTQWRTTPVAVDWNRDGLVDLVMLDHEGYLAFFERARRDGRLVLLPPVRALCDAAGEPLRLTTGTAGRSGRRKLCVVDWDGDGKLDVLANGANARLYRQVRAEPGRWLFEDKGDVAERNIEGHDTHPAAVDFDGNGVPDLVIGAEDGRLYYLRNPRTPAVP</sequence>
<evidence type="ECO:0000313" key="4">
    <source>
        <dbReference type="Proteomes" id="UP000319576"/>
    </source>
</evidence>
<feature type="chain" id="PRO_5022102880" evidence="2">
    <location>
        <begin position="21"/>
        <end position="641"/>
    </location>
</feature>
<evidence type="ECO:0000256" key="2">
    <source>
        <dbReference type="SAM" id="SignalP"/>
    </source>
</evidence>
<keyword evidence="4" id="KW-1185">Reference proteome</keyword>
<name>A0A517XM29_9BACT</name>
<dbReference type="RefSeq" id="WP_145233939.1">
    <property type="nucleotide sequence ID" value="NZ_CP036273.1"/>
</dbReference>
<dbReference type="InterPro" id="IPR013517">
    <property type="entry name" value="FG-GAP"/>
</dbReference>
<dbReference type="Pfam" id="PF13517">
    <property type="entry name" value="FG-GAP_3"/>
    <property type="match status" value="2"/>
</dbReference>
<dbReference type="SUPFAM" id="SSF69318">
    <property type="entry name" value="Integrin alpha N-terminal domain"/>
    <property type="match status" value="2"/>
</dbReference>
<dbReference type="PANTHER" id="PTHR44103:SF1">
    <property type="entry name" value="PROPROTEIN CONVERTASE P"/>
    <property type="match status" value="1"/>
</dbReference>
<evidence type="ECO:0000313" key="3">
    <source>
        <dbReference type="EMBL" id="QDU18561.1"/>
    </source>
</evidence>
<dbReference type="EMBL" id="CP036273">
    <property type="protein sequence ID" value="QDU18561.1"/>
    <property type="molecule type" value="Genomic_DNA"/>
</dbReference>
<dbReference type="InterPro" id="IPR028994">
    <property type="entry name" value="Integrin_alpha_N"/>
</dbReference>
<dbReference type="OrthoDB" id="41724at2"/>
<proteinExistence type="predicted"/>
<organism evidence="3 4">
    <name type="scientific">Urbifossiella limnaea</name>
    <dbReference type="NCBI Taxonomy" id="2528023"/>
    <lineage>
        <taxon>Bacteria</taxon>
        <taxon>Pseudomonadati</taxon>
        <taxon>Planctomycetota</taxon>
        <taxon>Planctomycetia</taxon>
        <taxon>Gemmatales</taxon>
        <taxon>Gemmataceae</taxon>
        <taxon>Urbifossiella</taxon>
    </lineage>
</organism>
<gene>
    <name evidence="3" type="ORF">ETAA1_04530</name>
</gene>
<accession>A0A517XM29</accession>
<dbReference type="KEGG" id="uli:ETAA1_04530"/>
<dbReference type="Proteomes" id="UP000319576">
    <property type="component" value="Chromosome"/>
</dbReference>
<keyword evidence="1 2" id="KW-0732">Signal</keyword>
<dbReference type="AlphaFoldDB" id="A0A517XM29"/>